<dbReference type="RefSeq" id="WP_133359511.1">
    <property type="nucleotide sequence ID" value="NZ_SMUV01000063.1"/>
</dbReference>
<protein>
    <recommendedName>
        <fullName evidence="1">N,N-dimethylformamidase beta subunit-like C-terminal domain-containing protein</fullName>
    </recommendedName>
</protein>
<organism evidence="2 3">
    <name type="scientific">Antarcticimicrobium luteum</name>
    <dbReference type="NCBI Taxonomy" id="2547397"/>
    <lineage>
        <taxon>Bacteria</taxon>
        <taxon>Pseudomonadati</taxon>
        <taxon>Pseudomonadota</taxon>
        <taxon>Alphaproteobacteria</taxon>
        <taxon>Rhodobacterales</taxon>
        <taxon>Paracoccaceae</taxon>
        <taxon>Antarcticimicrobium</taxon>
    </lineage>
</organism>
<evidence type="ECO:0000313" key="3">
    <source>
        <dbReference type="Proteomes" id="UP000295301"/>
    </source>
</evidence>
<dbReference type="OrthoDB" id="505641at2"/>
<dbReference type="Proteomes" id="UP000295301">
    <property type="component" value="Unassembled WGS sequence"/>
</dbReference>
<comment type="caution">
    <text evidence="2">The sequence shown here is derived from an EMBL/GenBank/DDBJ whole genome shotgun (WGS) entry which is preliminary data.</text>
</comment>
<evidence type="ECO:0000313" key="2">
    <source>
        <dbReference type="EMBL" id="TDK48681.1"/>
    </source>
</evidence>
<accession>A0A4R5V9L6</accession>
<evidence type="ECO:0000259" key="1">
    <source>
        <dbReference type="Pfam" id="PF20254"/>
    </source>
</evidence>
<dbReference type="AlphaFoldDB" id="A0A4R5V9L6"/>
<dbReference type="InterPro" id="IPR046540">
    <property type="entry name" value="DMFA2_C"/>
</dbReference>
<reference evidence="2 3" key="1">
    <citation type="submission" date="2019-03" db="EMBL/GenBank/DDBJ databases">
        <title>Ruegeria lutea sp. nov., a novel strain, isolated from marine sediment, the Masan Bay, South Korea.</title>
        <authorList>
            <person name="Kim J."/>
            <person name="Kim D.-Y."/>
            <person name="Lee S.-S."/>
        </authorList>
    </citation>
    <scope>NUCLEOTIDE SEQUENCE [LARGE SCALE GENOMIC DNA]</scope>
    <source>
        <strain evidence="2 3">318-1</strain>
    </source>
</reference>
<dbReference type="EMBL" id="SMUV01000063">
    <property type="protein sequence ID" value="TDK48681.1"/>
    <property type="molecule type" value="Genomic_DNA"/>
</dbReference>
<dbReference type="Pfam" id="PF20254">
    <property type="entry name" value="DMFA2_C"/>
    <property type="match status" value="1"/>
</dbReference>
<proteinExistence type="predicted"/>
<keyword evidence="3" id="KW-1185">Reference proteome</keyword>
<name>A0A4R5V9L6_9RHOB</name>
<sequence length="732" mass="77756">MSNTHFKDVVGYTDPMSVQPGETLHLKASTTADQVRVGVRHVAAAGWSDGTGPDVTLEAVEGFEDRVLAGRLLPVPLGSWAQAPVPEAFRRAEARAVGLLLMPTARRPRPQALVQFCGVAGRPLGGLMLDGEGHVVLADASGAPLLRSARPLERGRWVAIGAALAAAGGGLELAVAPLFGAADVSRADGALEGLETAETLTLAAVVAAGVPSRVADARFAEPLLATAPAGEIATALASGSQGWRHLTRAHGAGAILSRWDFSHAPESVRVADAGPARCDATLFNTPSRAVTGPFWDGSAFDWRQRPGHYNAVHFHADDLSDCGWPDAIALEIPDDCPSGLYGAELKTDKGVDVVPFVVRARPAERAPIALLLPTFTYLSYGNAPPEMRGPDHGIACYRDETPVDGHPGFGRSHYDRHDDGAPVMLSSRLRPVTSMRFGSQPWGIVPDTWLLTWLRQNFGQIDVLTDEDLHRDGLDALTGHRLVITGNHPEYYSTGMLDALDAFCDGGGRLMYLGGNGFYWRVSVSETVPGQIEVRRTEDGTRAWIAEPGEGHHQMDGLYGGLWRRLGRPPNRLAGVGFAAQGFDASGYFRVSPDARSGPGAFALEGIGDEFGRHGWLGNGAAGQEIDRADPRIAPDAGVHVLARSTGHPPSMLRTKEEMLSYVLPFDDPKARADVAIRLAGASGAVFSVGSMAWVGALLDGGASDGRNDVARMTGNVIRRFLDPAPFRAAET</sequence>
<feature type="domain" description="N,N-dimethylformamidase beta subunit-like C-terminal" evidence="1">
    <location>
        <begin position="288"/>
        <end position="699"/>
    </location>
</feature>
<gene>
    <name evidence="2" type="ORF">E1832_09500</name>
</gene>